<dbReference type="EMBL" id="AUYC01000095">
    <property type="protein sequence ID" value="KZN57475.1"/>
    <property type="molecule type" value="Genomic_DNA"/>
</dbReference>
<dbReference type="PANTHER" id="PTHR37813:SF1">
    <property type="entry name" value="FELS-2 PROPHAGE PROTEIN"/>
    <property type="match status" value="1"/>
</dbReference>
<proteinExistence type="predicted"/>
<dbReference type="RefSeq" id="WP_063370367.1">
    <property type="nucleotide sequence ID" value="NZ_AUYC01000095.1"/>
</dbReference>
<keyword evidence="3" id="KW-0812">Transmembrane</keyword>
<evidence type="ECO:0000313" key="5">
    <source>
        <dbReference type="EMBL" id="KZN57475.1"/>
    </source>
</evidence>
<dbReference type="NCBIfam" id="TIGR01760">
    <property type="entry name" value="tape_meas_TP901"/>
    <property type="match status" value="1"/>
</dbReference>
<evidence type="ECO:0000256" key="3">
    <source>
        <dbReference type="SAM" id="Phobius"/>
    </source>
</evidence>
<keyword evidence="3" id="KW-0472">Membrane</keyword>
<comment type="caution">
    <text evidence="5">The sequence shown here is derived from an EMBL/GenBank/DDBJ whole genome shotgun (WGS) entry which is preliminary data.</text>
</comment>
<accession>A0A167GZN6</accession>
<keyword evidence="1" id="KW-1188">Viral release from host cell</keyword>
<keyword evidence="2" id="KW-0175">Coiled coil</keyword>
<name>A0A167GZN6_9GAMM</name>
<evidence type="ECO:0000256" key="2">
    <source>
        <dbReference type="SAM" id="Coils"/>
    </source>
</evidence>
<feature type="coiled-coil region" evidence="2">
    <location>
        <begin position="52"/>
        <end position="191"/>
    </location>
</feature>
<reference evidence="5 6" key="1">
    <citation type="submission" date="2013-07" db="EMBL/GenBank/DDBJ databases">
        <title>Comparative Genomic and Metabolomic Analysis of Twelve Strains of Pseudoalteromonas luteoviolacea.</title>
        <authorList>
            <person name="Vynne N.G."/>
            <person name="Mansson M."/>
            <person name="Gram L."/>
        </authorList>
    </citation>
    <scope>NUCLEOTIDE SEQUENCE [LARGE SCALE GENOMIC DNA]</scope>
    <source>
        <strain evidence="5 6">CPMOR-1</strain>
    </source>
</reference>
<dbReference type="Pfam" id="PF10145">
    <property type="entry name" value="PhageMin_Tail"/>
    <property type="match status" value="1"/>
</dbReference>
<dbReference type="InterPro" id="IPR010090">
    <property type="entry name" value="Phage_tape_meas"/>
</dbReference>
<protein>
    <submittedName>
        <fullName evidence="5">Transglycosylase</fullName>
    </submittedName>
</protein>
<evidence type="ECO:0000256" key="1">
    <source>
        <dbReference type="ARBA" id="ARBA00022612"/>
    </source>
</evidence>
<dbReference type="AlphaFoldDB" id="A0A167GZN6"/>
<feature type="transmembrane region" description="Helical" evidence="3">
    <location>
        <begin position="704"/>
        <end position="729"/>
    </location>
</feature>
<gene>
    <name evidence="5" type="ORF">N473_06835</name>
</gene>
<dbReference type="PATRIC" id="fig|1365248.3.peg.5394"/>
<evidence type="ECO:0000259" key="4">
    <source>
        <dbReference type="Pfam" id="PF10145"/>
    </source>
</evidence>
<organism evidence="5 6">
    <name type="scientific">Pseudoalteromonas luteoviolacea CPMOR-1</name>
    <dbReference type="NCBI Taxonomy" id="1365248"/>
    <lineage>
        <taxon>Bacteria</taxon>
        <taxon>Pseudomonadati</taxon>
        <taxon>Pseudomonadota</taxon>
        <taxon>Gammaproteobacteria</taxon>
        <taxon>Alteromonadales</taxon>
        <taxon>Pseudoalteromonadaceae</taxon>
        <taxon>Pseudoalteromonas</taxon>
    </lineage>
</organism>
<evidence type="ECO:0000313" key="6">
    <source>
        <dbReference type="Proteomes" id="UP000076486"/>
    </source>
</evidence>
<feature type="domain" description="Phage tail tape measure protein" evidence="4">
    <location>
        <begin position="302"/>
        <end position="502"/>
    </location>
</feature>
<keyword evidence="3" id="KW-1133">Transmembrane helix</keyword>
<dbReference type="Proteomes" id="UP000076486">
    <property type="component" value="Unassembled WGS sequence"/>
</dbReference>
<dbReference type="PANTHER" id="PTHR37813">
    <property type="entry name" value="FELS-2 PROPHAGE PROTEIN"/>
    <property type="match status" value="1"/>
</dbReference>
<dbReference type="Gene3D" id="1.10.287.2610">
    <property type="match status" value="1"/>
</dbReference>
<sequence>MAIGKSLAVSVVIGAALAGSFKTVIGQSMNQFNRLGETVKQVESTSASVTGFQAVSQQLKKTRNDIEHARTQLQQYQSALKTSQSTTLSYSEAADKATKAVISSKRSYESAHAKLKELKQEYAAASTKSASMKTAINAATQEVKKAKATYSASETALKKANNALSQSQAEHQKLKQKVGAAHKELNKLDTRLGDTQRALSKHRQALTSAGLSTSQLTQKQIRLGETVKSLKRQYAELNTAMQRHESVMQRRDHYRNQMLDAAALGTAMLAPVAAAVKFESVMADVGKVVNFDSPAGFAQMGQDILHLSTVIPMAADGIGDIVASAGQAGIARHELLTFAQDAAKMGVAFDLSGKEAGSAMTGLRSQLKLGQSDVVKIGDAFNHLSNNMDAQARDMLNITNRTAGMGQMFGLTGQQIGALSATFLELKTPPEVAATGINAMLLKLRTADKQGKKFGNALSEIGLNATDLKSAIEDDAQGALISFLESVKTSDDVVGTLSDLFGAEYSDDMAKLISGLGNYKKALRLVSDESQYLGSMQDEFATRSDTTANSLTLLKNRVTRLGVTIGSVLLPPINFAADIFGKAVDSVAAVANTFPVATKVIVGLAVGLATLKVASVATGYAWSFMIGGCIQAGIAVKTLSSMVTLGRLNLTKFNSTAVTTAATTNALGASPGIAAFGSKITALRAGLTTFSAVTIPTVITSINAMGIALMTTPIGWAISAIALGALMIYKYWQPIKAFMVGVKDGFIAAIEPIKVSLAPLGQMFGWVGDKIGSVVGWVSQLFTPVNIASEELKSFTSAGQAIGAVFGSLVNFVTAPFQAASWFIEKSIESIGWLGDTISEIGGMIGFGDEERPVTELIKPVTVASALAVTPAMAAVQQPNQPSALVQPIQQQYKATKTPIVPDVDGTGRYELNTLPKTTAPSLTQPVVQQLHDVQPTTPQPLTQPITQHYQPVTAPKAPDTVGMARYELNALPEATAPTLTQSVIQQLHAVQSTTPQPLTQPITQHYQPVTAPKVPDTVGTAHYELNALPEASAPTLTQPVIQQLHTVQSTTPQPLTQPITQHYQHVTASKVPDVVGAARYELDTLPTTKALPQTFTKEQFQFNELISQYSNSETTPTQEHNEYHTWHVTINQQPNENSKELIDRIMREIDKRKAQRERGKLYDS</sequence>